<evidence type="ECO:0000313" key="1">
    <source>
        <dbReference type="EMBL" id="MCT4796143.1"/>
    </source>
</evidence>
<protein>
    <submittedName>
        <fullName evidence="1">Metal-sensitive transcriptional regulator</fullName>
    </submittedName>
</protein>
<evidence type="ECO:0000313" key="2">
    <source>
        <dbReference type="Proteomes" id="UP001206821"/>
    </source>
</evidence>
<dbReference type="InterPro" id="IPR003735">
    <property type="entry name" value="Metal_Tscrpt_repr"/>
</dbReference>
<proteinExistence type="predicted"/>
<sequence>MEEFMHEQPIVPRDDAEREALSKRLRRIEGQVRGIQKMVENDRYCVDILTQTSAIQAALKQVELHLLERHMRKCLVHASETENMDPYIDELMTIVNRIKK</sequence>
<comment type="caution">
    <text evidence="1">The sequence shown here is derived from an EMBL/GenBank/DDBJ whole genome shotgun (WGS) entry which is preliminary data.</text>
</comment>
<dbReference type="InterPro" id="IPR038390">
    <property type="entry name" value="Metal_Tscrpt_repr_sf"/>
</dbReference>
<dbReference type="Gene3D" id="1.20.58.1000">
    <property type="entry name" value="Metal-sensitive repressor, helix protomer"/>
    <property type="match status" value="1"/>
</dbReference>
<gene>
    <name evidence="1" type="ORF">NQG31_11330</name>
</gene>
<dbReference type="Pfam" id="PF02583">
    <property type="entry name" value="Trns_repr_metal"/>
    <property type="match status" value="1"/>
</dbReference>
<accession>A0ABT2KYY4</accession>
<organism evidence="1 2">
    <name type="scientific">Exiguobacterium alkaliphilum</name>
    <dbReference type="NCBI Taxonomy" id="1428684"/>
    <lineage>
        <taxon>Bacteria</taxon>
        <taxon>Bacillati</taxon>
        <taxon>Bacillota</taxon>
        <taxon>Bacilli</taxon>
        <taxon>Bacillales</taxon>
        <taxon>Bacillales Family XII. Incertae Sedis</taxon>
        <taxon>Exiguobacterium</taxon>
    </lineage>
</organism>
<name>A0ABT2KYY4_9BACL</name>
<dbReference type="EMBL" id="JANIEK010000050">
    <property type="protein sequence ID" value="MCT4796143.1"/>
    <property type="molecule type" value="Genomic_DNA"/>
</dbReference>
<dbReference type="RefSeq" id="WP_034807456.1">
    <property type="nucleotide sequence ID" value="NZ_CP073101.1"/>
</dbReference>
<dbReference type="CDD" id="cd10148">
    <property type="entry name" value="CsoR-like_DUF156"/>
    <property type="match status" value="1"/>
</dbReference>
<dbReference type="Proteomes" id="UP001206821">
    <property type="component" value="Unassembled WGS sequence"/>
</dbReference>
<dbReference type="PANTHER" id="PTHR33677:SF3">
    <property type="entry name" value="COPPER-SENSING TRANSCRIPTIONAL REPRESSOR RICR"/>
    <property type="match status" value="1"/>
</dbReference>
<dbReference type="PANTHER" id="PTHR33677">
    <property type="entry name" value="TRANSCRIPTIONAL REPRESSOR FRMR-RELATED"/>
    <property type="match status" value="1"/>
</dbReference>
<keyword evidence="2" id="KW-1185">Reference proteome</keyword>
<reference evidence="1 2" key="1">
    <citation type="submission" date="2022-07" db="EMBL/GenBank/DDBJ databases">
        <title>Genomic and pangenome structural analysis of the polyextremophile Exiguobacterium.</title>
        <authorList>
            <person name="Shen L."/>
        </authorList>
    </citation>
    <scope>NUCLEOTIDE SEQUENCE [LARGE SCALE GENOMIC DNA]</scope>
    <source>
        <strain evidence="1 2">12_1</strain>
    </source>
</reference>